<gene>
    <name evidence="8" type="ORF">EOE65_11405</name>
</gene>
<evidence type="ECO:0000259" key="6">
    <source>
        <dbReference type="Pfam" id="PF00669"/>
    </source>
</evidence>
<dbReference type="PRINTS" id="PR00207">
    <property type="entry name" value="FLAGELLIN"/>
</dbReference>
<dbReference type="RefSeq" id="WP_127694447.1">
    <property type="nucleotide sequence ID" value="NZ_SACQ01000005.1"/>
</dbReference>
<evidence type="ECO:0000256" key="4">
    <source>
        <dbReference type="RuleBase" id="RU362073"/>
    </source>
</evidence>
<feature type="coiled-coil region" evidence="5">
    <location>
        <begin position="75"/>
        <end position="129"/>
    </location>
</feature>
<dbReference type="Gene3D" id="6.10.280.190">
    <property type="match status" value="1"/>
</dbReference>
<dbReference type="Pfam" id="PF00669">
    <property type="entry name" value="Flagellin_N"/>
    <property type="match status" value="1"/>
</dbReference>
<dbReference type="GO" id="GO:0005198">
    <property type="term" value="F:structural molecule activity"/>
    <property type="evidence" value="ECO:0007669"/>
    <property type="project" value="UniProtKB-UniRule"/>
</dbReference>
<dbReference type="InterPro" id="IPR042187">
    <property type="entry name" value="Flagellin_C_sub2"/>
</dbReference>
<organism evidence="8 9">
    <name type="scientific">Neptunomonas marina</name>
    <dbReference type="NCBI Taxonomy" id="1815562"/>
    <lineage>
        <taxon>Bacteria</taxon>
        <taxon>Pseudomonadati</taxon>
        <taxon>Pseudomonadota</taxon>
        <taxon>Gammaproteobacteria</taxon>
        <taxon>Oceanospirillales</taxon>
        <taxon>Oceanospirillaceae</taxon>
        <taxon>Neptunomonas</taxon>
    </lineage>
</organism>
<evidence type="ECO:0000256" key="1">
    <source>
        <dbReference type="ARBA" id="ARBA00005709"/>
    </source>
</evidence>
<keyword evidence="8" id="KW-0282">Flagellum</keyword>
<evidence type="ECO:0000256" key="2">
    <source>
        <dbReference type="ARBA" id="ARBA00022525"/>
    </source>
</evidence>
<proteinExistence type="inferred from homology"/>
<evidence type="ECO:0000313" key="8">
    <source>
        <dbReference type="EMBL" id="RVU30251.1"/>
    </source>
</evidence>
<dbReference type="Gene3D" id="3.30.70.2120">
    <property type="match status" value="2"/>
</dbReference>
<dbReference type="Gene3D" id="6.10.10.10">
    <property type="entry name" value="Flagellar export chaperone, C-terminal domain"/>
    <property type="match status" value="1"/>
</dbReference>
<keyword evidence="8" id="KW-0966">Cell projection</keyword>
<keyword evidence="9" id="KW-1185">Reference proteome</keyword>
<protein>
    <recommendedName>
        <fullName evidence="4">Flagellin</fullName>
    </recommendedName>
</protein>
<dbReference type="Pfam" id="PF00700">
    <property type="entry name" value="Flagellin_C"/>
    <property type="match status" value="1"/>
</dbReference>
<evidence type="ECO:0000256" key="3">
    <source>
        <dbReference type="ARBA" id="ARBA00023143"/>
    </source>
</evidence>
<dbReference type="SUPFAM" id="SSF64518">
    <property type="entry name" value="Phase 1 flagellin"/>
    <property type="match status" value="1"/>
</dbReference>
<keyword evidence="2 4" id="KW-0964">Secreted</keyword>
<dbReference type="GO" id="GO:0005576">
    <property type="term" value="C:extracellular region"/>
    <property type="evidence" value="ECO:0007669"/>
    <property type="project" value="UniProtKB-SubCell"/>
</dbReference>
<feature type="domain" description="Flagellin C-terminal" evidence="7">
    <location>
        <begin position="593"/>
        <end position="678"/>
    </location>
</feature>
<evidence type="ECO:0000256" key="5">
    <source>
        <dbReference type="SAM" id="Coils"/>
    </source>
</evidence>
<sequence length="679" mass="68181">MAMVINSNIMSLNAQRNLQASSNELNTAMERLSSGKRINSAADDAAGLSIANRMTSQVNGLNQAMRNANDGISLIQTAEGALDESTNILQRMRELSIQSANGTYDSGNRSTLNAEVKQLVAELDRISETTAFNGQNILDGSLGKVDLQVGSEANQTIGLEIQAMDSKTLGLGSTSGDVLGAENTLAADTTALTNNSVTINGQSVLAIGETWTGGTDSLGELVEKINTNVRGVTASTYSEVEADKAGTGVLVEGTDKLTVDVVKLDGETLSFSITGTESMEEVVDKLNTEGGGLISASLDDGGKLVVSAENVTSLELTGAGAAANTGDDVLGLGAGADGVVNTASISLASEDGSDIIIERGSTGTTADLKSLGFRENNVGGVIEGGAWDGSTALAVGDLSINGVDVGAAESAKLSDNIAAINKVSDQTGVTANAFTSVEIDTATNSTGAGTAAAFTLNGVTIAAGADAKISTTVAQINAKSDETGVTAVLEGDLLRLEGDVASITFGDASGAGDNGAELAGVLGAGLAAGTDVQDTDGGVKLTSDSGAPISVDVTTDGANATGLLDANTTSGGKFGAAVNSIDISTAAGAQKAIGIIDNALETINETRGDLGAVNNRLDFTISNLSNVAENVSAARSRIEDADFAAESANLSRAQVLQQAGTSMLAQANAAPQQVLSLLQ</sequence>
<feature type="domain" description="Flagellin N-terminal" evidence="6">
    <location>
        <begin position="5"/>
        <end position="141"/>
    </location>
</feature>
<comment type="function">
    <text evidence="4">Flagellin is the subunit protein which polymerizes to form the filaments of bacterial flagella.</text>
</comment>
<keyword evidence="8" id="KW-0969">Cilium</keyword>
<reference evidence="8 9" key="1">
    <citation type="submission" date="2019-01" db="EMBL/GenBank/DDBJ databases">
        <authorList>
            <person name="Chen W.-M."/>
        </authorList>
    </citation>
    <scope>NUCLEOTIDE SEQUENCE [LARGE SCALE GENOMIC DNA]</scope>
    <source>
        <strain evidence="8 9">HPM-16</strain>
    </source>
</reference>
<name>A0A437Q6V4_9GAMM</name>
<keyword evidence="3 4" id="KW-0975">Bacterial flagellum</keyword>
<dbReference type="PANTHER" id="PTHR42792">
    <property type="entry name" value="FLAGELLIN"/>
    <property type="match status" value="1"/>
</dbReference>
<comment type="caution">
    <text evidence="8">The sequence shown here is derived from an EMBL/GenBank/DDBJ whole genome shotgun (WGS) entry which is preliminary data.</text>
</comment>
<dbReference type="InterPro" id="IPR001029">
    <property type="entry name" value="Flagellin_N"/>
</dbReference>
<dbReference type="AlphaFoldDB" id="A0A437Q6V4"/>
<comment type="subcellular location">
    <subcellularLocation>
        <location evidence="4">Secreted</location>
    </subcellularLocation>
    <subcellularLocation>
        <location evidence="4">Bacterial flagellum</location>
    </subcellularLocation>
</comment>
<dbReference type="Gene3D" id="1.20.1330.10">
    <property type="entry name" value="f41 fragment of flagellin, N-terminal domain"/>
    <property type="match status" value="2"/>
</dbReference>
<evidence type="ECO:0000259" key="7">
    <source>
        <dbReference type="Pfam" id="PF00700"/>
    </source>
</evidence>
<dbReference type="GO" id="GO:0009288">
    <property type="term" value="C:bacterial-type flagellum"/>
    <property type="evidence" value="ECO:0007669"/>
    <property type="project" value="UniProtKB-SubCell"/>
</dbReference>
<accession>A0A437Q6V4</accession>
<dbReference type="PANTHER" id="PTHR42792:SF2">
    <property type="entry name" value="FLAGELLIN"/>
    <property type="match status" value="1"/>
</dbReference>
<dbReference type="Proteomes" id="UP000282818">
    <property type="component" value="Unassembled WGS sequence"/>
</dbReference>
<dbReference type="EMBL" id="SACQ01000005">
    <property type="protein sequence ID" value="RVU30251.1"/>
    <property type="molecule type" value="Genomic_DNA"/>
</dbReference>
<dbReference type="InterPro" id="IPR001492">
    <property type="entry name" value="Flagellin"/>
</dbReference>
<dbReference type="InterPro" id="IPR046358">
    <property type="entry name" value="Flagellin_C"/>
</dbReference>
<keyword evidence="5" id="KW-0175">Coiled coil</keyword>
<evidence type="ECO:0000313" key="9">
    <source>
        <dbReference type="Proteomes" id="UP000282818"/>
    </source>
</evidence>
<comment type="similarity">
    <text evidence="1 4">Belongs to the bacterial flagellin family.</text>
</comment>